<evidence type="ECO:0000313" key="3">
    <source>
        <dbReference type="Proteomes" id="UP000548685"/>
    </source>
</evidence>
<keyword evidence="3" id="KW-1185">Reference proteome</keyword>
<proteinExistence type="predicted"/>
<evidence type="ECO:0000313" key="2">
    <source>
        <dbReference type="EMBL" id="MBB3774068.1"/>
    </source>
</evidence>
<reference evidence="2 3" key="1">
    <citation type="submission" date="2020-08" db="EMBL/GenBank/DDBJ databases">
        <title>Genomic Encyclopedia of Type Strains, Phase IV (KMG-IV): sequencing the most valuable type-strain genomes for metagenomic binning, comparative biology and taxonomic classification.</title>
        <authorList>
            <person name="Goeker M."/>
        </authorList>
    </citation>
    <scope>NUCLEOTIDE SEQUENCE [LARGE SCALE GENOMIC DNA]</scope>
    <source>
        <strain evidence="2 3">DSM 8510</strain>
    </source>
</reference>
<name>A0ABR6HTZ0_9SPHN</name>
<evidence type="ECO:0000256" key="1">
    <source>
        <dbReference type="SAM" id="MobiDB-lite"/>
    </source>
</evidence>
<comment type="caution">
    <text evidence="2">The sequence shown here is derived from an EMBL/GenBank/DDBJ whole genome shotgun (WGS) entry which is preliminary data.</text>
</comment>
<sequence length="31" mass="3366">MLEAFGNKKTSIDCLREGNTNQSDLPGTVPE</sequence>
<feature type="region of interest" description="Disordered" evidence="1">
    <location>
        <begin position="1"/>
        <end position="31"/>
    </location>
</feature>
<organism evidence="2 3">
    <name type="scientific">Erythrobacter ramosus</name>
    <dbReference type="NCBI Taxonomy" id="35811"/>
    <lineage>
        <taxon>Bacteria</taxon>
        <taxon>Pseudomonadati</taxon>
        <taxon>Pseudomonadota</taxon>
        <taxon>Alphaproteobacteria</taxon>
        <taxon>Sphingomonadales</taxon>
        <taxon>Erythrobacteraceae</taxon>
        <taxon>Erythrobacter/Porphyrobacter group</taxon>
        <taxon>Erythrobacter</taxon>
    </lineage>
</organism>
<dbReference type="Proteomes" id="UP000548685">
    <property type="component" value="Unassembled WGS sequence"/>
</dbReference>
<protein>
    <submittedName>
        <fullName evidence="2">Uncharacterized protein</fullName>
    </submittedName>
</protein>
<gene>
    <name evidence="2" type="ORF">FHS52_000011</name>
</gene>
<dbReference type="EMBL" id="JACICE010000001">
    <property type="protein sequence ID" value="MBB3774068.1"/>
    <property type="molecule type" value="Genomic_DNA"/>
</dbReference>
<accession>A0ABR6HTZ0</accession>